<evidence type="ECO:0000313" key="7">
    <source>
        <dbReference type="EMBL" id="WNG45381.1"/>
    </source>
</evidence>
<accession>A0ABY9WV91</accession>
<feature type="transmembrane region" description="Helical" evidence="6">
    <location>
        <begin position="119"/>
        <end position="138"/>
    </location>
</feature>
<evidence type="ECO:0000256" key="1">
    <source>
        <dbReference type="ARBA" id="ARBA00004651"/>
    </source>
</evidence>
<feature type="transmembrane region" description="Helical" evidence="6">
    <location>
        <begin position="145"/>
        <end position="164"/>
    </location>
</feature>
<dbReference type="InterPro" id="IPR001123">
    <property type="entry name" value="LeuE-type"/>
</dbReference>
<feature type="transmembrane region" description="Helical" evidence="6">
    <location>
        <begin position="176"/>
        <end position="194"/>
    </location>
</feature>
<dbReference type="Pfam" id="PF01810">
    <property type="entry name" value="LysE"/>
    <property type="match status" value="1"/>
</dbReference>
<evidence type="ECO:0000256" key="6">
    <source>
        <dbReference type="SAM" id="Phobius"/>
    </source>
</evidence>
<dbReference type="Proteomes" id="UP001611383">
    <property type="component" value="Chromosome"/>
</dbReference>
<dbReference type="RefSeq" id="WP_395820065.1">
    <property type="nucleotide sequence ID" value="NZ_CP043494.1"/>
</dbReference>
<sequence>MSLTLSMAAFALALSISPGPVNVVALSTGARHGLRVSLRHVFGATLGFTLLLLAIGLGLHEAFMAWPWLVSTLRLAGVVYLLYLTWKLWCDDGELGGADDDTLPGYWSGALMQWLNPKAWLACVAGMGAFAAGGEVALIGYFAAIYFVVCYLSIACWAAVGSSIRHWVDSPAHLRRFNRAMALLLAGCAFYLLLAW</sequence>
<keyword evidence="4 6" id="KW-1133">Transmembrane helix</keyword>
<dbReference type="EMBL" id="CP043494">
    <property type="protein sequence ID" value="WNG45381.1"/>
    <property type="molecule type" value="Genomic_DNA"/>
</dbReference>
<reference evidence="7 8" key="1">
    <citation type="submission" date="2019-08" db="EMBL/GenBank/DDBJ databases">
        <title>Archangium and Cystobacter genomes.</title>
        <authorList>
            <person name="Chen I.-C.K."/>
            <person name="Wielgoss S."/>
        </authorList>
    </citation>
    <scope>NUCLEOTIDE SEQUENCE [LARGE SCALE GENOMIC DNA]</scope>
    <source>
        <strain evidence="7 8">Cbm 6</strain>
    </source>
</reference>
<comment type="subcellular location">
    <subcellularLocation>
        <location evidence="1">Cell membrane</location>
        <topology evidence="1">Multi-pass membrane protein</topology>
    </subcellularLocation>
</comment>
<feature type="transmembrane region" description="Helical" evidence="6">
    <location>
        <begin position="66"/>
        <end position="86"/>
    </location>
</feature>
<dbReference type="PANTHER" id="PTHR30086">
    <property type="entry name" value="ARGININE EXPORTER PROTEIN ARGO"/>
    <property type="match status" value="1"/>
</dbReference>
<gene>
    <name evidence="7" type="ORF">F0U60_15675</name>
</gene>
<evidence type="ECO:0000256" key="2">
    <source>
        <dbReference type="ARBA" id="ARBA00022475"/>
    </source>
</evidence>
<name>A0ABY9WV91_9BACT</name>
<keyword evidence="8" id="KW-1185">Reference proteome</keyword>
<keyword evidence="5 6" id="KW-0472">Membrane</keyword>
<feature type="transmembrane region" description="Helical" evidence="6">
    <location>
        <begin position="41"/>
        <end position="59"/>
    </location>
</feature>
<evidence type="ECO:0000256" key="5">
    <source>
        <dbReference type="ARBA" id="ARBA00023136"/>
    </source>
</evidence>
<protein>
    <submittedName>
        <fullName evidence="7">LysE family translocator</fullName>
    </submittedName>
</protein>
<keyword evidence="3 6" id="KW-0812">Transmembrane</keyword>
<evidence type="ECO:0000313" key="8">
    <source>
        <dbReference type="Proteomes" id="UP001611383"/>
    </source>
</evidence>
<evidence type="ECO:0000256" key="3">
    <source>
        <dbReference type="ARBA" id="ARBA00022692"/>
    </source>
</evidence>
<proteinExistence type="predicted"/>
<organism evidence="7 8">
    <name type="scientific">Archangium minus</name>
    <dbReference type="NCBI Taxonomy" id="83450"/>
    <lineage>
        <taxon>Bacteria</taxon>
        <taxon>Pseudomonadati</taxon>
        <taxon>Myxococcota</taxon>
        <taxon>Myxococcia</taxon>
        <taxon>Myxococcales</taxon>
        <taxon>Cystobacterineae</taxon>
        <taxon>Archangiaceae</taxon>
        <taxon>Archangium</taxon>
    </lineage>
</organism>
<dbReference type="PANTHER" id="PTHR30086:SF20">
    <property type="entry name" value="ARGININE EXPORTER PROTEIN ARGO-RELATED"/>
    <property type="match status" value="1"/>
</dbReference>
<evidence type="ECO:0000256" key="4">
    <source>
        <dbReference type="ARBA" id="ARBA00022989"/>
    </source>
</evidence>
<keyword evidence="2" id="KW-1003">Cell membrane</keyword>